<feature type="transmembrane region" description="Helical" evidence="1">
    <location>
        <begin position="42"/>
        <end position="63"/>
    </location>
</feature>
<feature type="transmembrane region" description="Helical" evidence="1">
    <location>
        <begin position="12"/>
        <end position="36"/>
    </location>
</feature>
<proteinExistence type="predicted"/>
<accession>A0A2H0V7L4</accession>
<sequence length="89" mass="9874">MKNKNNIKELMVSSALYVSSSIFGPLLIFGGAGYLVDNIFKTNPWGILAGVFAAFIFTNILLFKKIARLSKNIETYAQQPEKQGDKNKS</sequence>
<evidence type="ECO:0000313" key="2">
    <source>
        <dbReference type="EMBL" id="PIR95094.1"/>
    </source>
</evidence>
<evidence type="ECO:0000313" key="3">
    <source>
        <dbReference type="Proteomes" id="UP000228614"/>
    </source>
</evidence>
<gene>
    <name evidence="2" type="ORF">COT95_00560</name>
</gene>
<dbReference type="Proteomes" id="UP000228614">
    <property type="component" value="Unassembled WGS sequence"/>
</dbReference>
<evidence type="ECO:0000256" key="1">
    <source>
        <dbReference type="SAM" id="Phobius"/>
    </source>
</evidence>
<comment type="caution">
    <text evidence="2">The sequence shown here is derived from an EMBL/GenBank/DDBJ whole genome shotgun (WGS) entry which is preliminary data.</text>
</comment>
<name>A0A2H0V7L4_9BACT</name>
<evidence type="ECO:0008006" key="4">
    <source>
        <dbReference type="Google" id="ProtNLM"/>
    </source>
</evidence>
<keyword evidence="1" id="KW-1133">Transmembrane helix</keyword>
<dbReference type="AlphaFoldDB" id="A0A2H0V7L4"/>
<protein>
    <recommendedName>
        <fullName evidence="4">AtpZ/AtpI family protein</fullName>
    </recommendedName>
</protein>
<reference evidence="3" key="1">
    <citation type="submission" date="2017-09" db="EMBL/GenBank/DDBJ databases">
        <title>Depth-based differentiation of microbial function through sediment-hosted aquifers and enrichment of novel symbionts in the deep terrestrial subsurface.</title>
        <authorList>
            <person name="Probst A.J."/>
            <person name="Ladd B."/>
            <person name="Jarett J.K."/>
            <person name="Geller-Mcgrath D.E."/>
            <person name="Sieber C.M.K."/>
            <person name="Emerson J.B."/>
            <person name="Anantharaman K."/>
            <person name="Thomas B.C."/>
            <person name="Malmstrom R."/>
            <person name="Stieglmeier M."/>
            <person name="Klingl A."/>
            <person name="Woyke T."/>
            <person name="Ryan C.M."/>
            <person name="Banfield J.F."/>
        </authorList>
    </citation>
    <scope>NUCLEOTIDE SEQUENCE [LARGE SCALE GENOMIC DNA]</scope>
</reference>
<organism evidence="2 3">
    <name type="scientific">Candidatus Falkowbacteria bacterium CG10_big_fil_rev_8_21_14_0_10_37_6</name>
    <dbReference type="NCBI Taxonomy" id="1974563"/>
    <lineage>
        <taxon>Bacteria</taxon>
        <taxon>Candidatus Falkowiibacteriota</taxon>
    </lineage>
</organism>
<keyword evidence="1" id="KW-0472">Membrane</keyword>
<keyword evidence="1" id="KW-0812">Transmembrane</keyword>
<dbReference type="EMBL" id="PFAN01000034">
    <property type="protein sequence ID" value="PIR95094.1"/>
    <property type="molecule type" value="Genomic_DNA"/>
</dbReference>